<dbReference type="EMBL" id="BPLR01016267">
    <property type="protein sequence ID" value="GIY82664.1"/>
    <property type="molecule type" value="Genomic_DNA"/>
</dbReference>
<evidence type="ECO:0000313" key="2">
    <source>
        <dbReference type="Proteomes" id="UP001054945"/>
    </source>
</evidence>
<dbReference type="Proteomes" id="UP001054945">
    <property type="component" value="Unassembled WGS sequence"/>
</dbReference>
<proteinExistence type="predicted"/>
<sequence>MKAQTLNANKLHPSYCKHDDRQRYSAKCLKEYVPKPLPIGCHLKSNDYKLNRIRQNTSNEPKETAFWKKLPYFIQRTGIPERREVKSETNLICNDRIVAQNKVTSFSETHLPFRNSETHYKRISVDDLFQRVTDSSHTRNTNELDIQQQKIKQITYLDQQENLISASDHLKNIKNW</sequence>
<evidence type="ECO:0000313" key="1">
    <source>
        <dbReference type="EMBL" id="GIY82664.1"/>
    </source>
</evidence>
<protein>
    <submittedName>
        <fullName evidence="1">Uncharacterized protein</fullName>
    </submittedName>
</protein>
<dbReference type="AlphaFoldDB" id="A0AAV4WLD7"/>
<gene>
    <name evidence="1" type="primary">AVEN_226150_1</name>
    <name evidence="1" type="ORF">CEXT_508441</name>
</gene>
<organism evidence="1 2">
    <name type="scientific">Caerostris extrusa</name>
    <name type="common">Bark spider</name>
    <name type="synonym">Caerostris bankana</name>
    <dbReference type="NCBI Taxonomy" id="172846"/>
    <lineage>
        <taxon>Eukaryota</taxon>
        <taxon>Metazoa</taxon>
        <taxon>Ecdysozoa</taxon>
        <taxon>Arthropoda</taxon>
        <taxon>Chelicerata</taxon>
        <taxon>Arachnida</taxon>
        <taxon>Araneae</taxon>
        <taxon>Araneomorphae</taxon>
        <taxon>Entelegynae</taxon>
        <taxon>Araneoidea</taxon>
        <taxon>Araneidae</taxon>
        <taxon>Caerostris</taxon>
    </lineage>
</organism>
<reference evidence="1 2" key="1">
    <citation type="submission" date="2021-06" db="EMBL/GenBank/DDBJ databases">
        <title>Caerostris extrusa draft genome.</title>
        <authorList>
            <person name="Kono N."/>
            <person name="Arakawa K."/>
        </authorList>
    </citation>
    <scope>NUCLEOTIDE SEQUENCE [LARGE SCALE GENOMIC DNA]</scope>
</reference>
<comment type="caution">
    <text evidence="1">The sequence shown here is derived from an EMBL/GenBank/DDBJ whole genome shotgun (WGS) entry which is preliminary data.</text>
</comment>
<keyword evidence="2" id="KW-1185">Reference proteome</keyword>
<name>A0AAV4WLD7_CAEEX</name>
<accession>A0AAV4WLD7</accession>